<proteinExistence type="predicted"/>
<evidence type="ECO:0000313" key="1">
    <source>
        <dbReference type="EMBL" id="GAA4350468.1"/>
    </source>
</evidence>
<comment type="caution">
    <text evidence="1">The sequence shown here is derived from an EMBL/GenBank/DDBJ whole genome shotgun (WGS) entry which is preliminary data.</text>
</comment>
<keyword evidence="2" id="KW-1185">Reference proteome</keyword>
<reference evidence="2" key="1">
    <citation type="journal article" date="2019" name="Int. J. Syst. Evol. Microbiol.">
        <title>The Global Catalogue of Microorganisms (GCM) 10K type strain sequencing project: providing services to taxonomists for standard genome sequencing and annotation.</title>
        <authorList>
            <consortium name="The Broad Institute Genomics Platform"/>
            <consortium name="The Broad Institute Genome Sequencing Center for Infectious Disease"/>
            <person name="Wu L."/>
            <person name="Ma J."/>
        </authorList>
    </citation>
    <scope>NUCLEOTIDE SEQUENCE [LARGE SCALE GENOMIC DNA]</scope>
    <source>
        <strain evidence="2">JCM 17923</strain>
    </source>
</reference>
<organism evidence="1 2">
    <name type="scientific">Hymenobacter saemangeumensis</name>
    <dbReference type="NCBI Taxonomy" id="1084522"/>
    <lineage>
        <taxon>Bacteria</taxon>
        <taxon>Pseudomonadati</taxon>
        <taxon>Bacteroidota</taxon>
        <taxon>Cytophagia</taxon>
        <taxon>Cytophagales</taxon>
        <taxon>Hymenobacteraceae</taxon>
        <taxon>Hymenobacter</taxon>
    </lineage>
</organism>
<evidence type="ECO:0000313" key="2">
    <source>
        <dbReference type="Proteomes" id="UP001501153"/>
    </source>
</evidence>
<dbReference type="Proteomes" id="UP001501153">
    <property type="component" value="Unassembled WGS sequence"/>
</dbReference>
<accession>A0ABP8I370</accession>
<protein>
    <submittedName>
        <fullName evidence="1">Uncharacterized protein</fullName>
    </submittedName>
</protein>
<dbReference type="EMBL" id="BAABGZ010000012">
    <property type="protein sequence ID" value="GAA4350468.1"/>
    <property type="molecule type" value="Genomic_DNA"/>
</dbReference>
<name>A0ABP8I370_9BACT</name>
<sequence>MNLKNTFGALALVAVLGSCSKDEPKPAATPPVGRPVRVMVSEAGAPSYELRDALVTSANYQSSAAAMEIIGKLNSGKVLTLSFSKNGTAQPYSTNTLEAALDGNSGSAASGTTTYSTQSQRANGSFRVTFPVIGEVTGTFTGAELP</sequence>
<dbReference type="RefSeq" id="WP_345234094.1">
    <property type="nucleotide sequence ID" value="NZ_BAABGZ010000012.1"/>
</dbReference>
<dbReference type="PROSITE" id="PS51257">
    <property type="entry name" value="PROKAR_LIPOPROTEIN"/>
    <property type="match status" value="1"/>
</dbReference>
<gene>
    <name evidence="1" type="ORF">GCM10023185_08210</name>
</gene>